<evidence type="ECO:0000256" key="1">
    <source>
        <dbReference type="ARBA" id="ARBA00022723"/>
    </source>
</evidence>
<evidence type="ECO:0000256" key="2">
    <source>
        <dbReference type="ARBA" id="ARBA00022801"/>
    </source>
</evidence>
<evidence type="ECO:0000256" key="3">
    <source>
        <dbReference type="SAM" id="MobiDB-lite"/>
    </source>
</evidence>
<protein>
    <recommendedName>
        <fullName evidence="4">HIRAN domain-containing protein</fullName>
    </recommendedName>
</protein>
<proteinExistence type="predicted"/>
<evidence type="ECO:0000313" key="5">
    <source>
        <dbReference type="EMBL" id="TFD04825.1"/>
    </source>
</evidence>
<accession>A0ABY2JFZ8</accession>
<keyword evidence="1" id="KW-0479">Metal-binding</keyword>
<keyword evidence="6" id="KW-1185">Reference proteome</keyword>
<gene>
    <name evidence="5" type="ORF">E3T25_04735</name>
</gene>
<dbReference type="EMBL" id="SOGO01000016">
    <property type="protein sequence ID" value="TFD04825.1"/>
    <property type="molecule type" value="Genomic_DNA"/>
</dbReference>
<feature type="region of interest" description="Disordered" evidence="3">
    <location>
        <begin position="27"/>
        <end position="47"/>
    </location>
</feature>
<reference evidence="5 6" key="1">
    <citation type="submission" date="2019-03" db="EMBL/GenBank/DDBJ databases">
        <title>Genomics of glacier-inhabiting Cryobacterium strains.</title>
        <authorList>
            <person name="Liu Q."/>
            <person name="Xin Y.-H."/>
        </authorList>
    </citation>
    <scope>NUCLEOTIDE SEQUENCE [LARGE SCALE GENOMIC DNA]</scope>
    <source>
        <strain evidence="5 6">TMT2-16</strain>
    </source>
</reference>
<comment type="caution">
    <text evidence="5">The sequence shown here is derived from an EMBL/GenBank/DDBJ whole genome shotgun (WGS) entry which is preliminary data.</text>
</comment>
<dbReference type="Gene3D" id="3.30.70.2330">
    <property type="match status" value="1"/>
</dbReference>
<keyword evidence="2" id="KW-0378">Hydrolase</keyword>
<dbReference type="Pfam" id="PF08797">
    <property type="entry name" value="HIRAN"/>
    <property type="match status" value="1"/>
</dbReference>
<evidence type="ECO:0000259" key="4">
    <source>
        <dbReference type="Pfam" id="PF08797"/>
    </source>
</evidence>
<dbReference type="InterPro" id="IPR014905">
    <property type="entry name" value="HIRAN"/>
</dbReference>
<feature type="domain" description="HIRAN" evidence="4">
    <location>
        <begin position="132"/>
        <end position="196"/>
    </location>
</feature>
<dbReference type="Proteomes" id="UP000297851">
    <property type="component" value="Unassembled WGS sequence"/>
</dbReference>
<name>A0ABY2JFZ8_9MICO</name>
<evidence type="ECO:0000313" key="6">
    <source>
        <dbReference type="Proteomes" id="UP000297851"/>
    </source>
</evidence>
<organism evidence="5 6">
    <name type="scientific">Cryobacterium sandaracinum</name>
    <dbReference type="NCBI Taxonomy" id="1259247"/>
    <lineage>
        <taxon>Bacteria</taxon>
        <taxon>Bacillati</taxon>
        <taxon>Actinomycetota</taxon>
        <taxon>Actinomycetes</taxon>
        <taxon>Micrococcales</taxon>
        <taxon>Microbacteriaceae</taxon>
        <taxon>Cryobacterium</taxon>
    </lineage>
</organism>
<sequence length="240" mass="25867">MELLFVLVAVVALAIFVLKWATNLLSPPPPNEKTHPPSAPNAGTRSGTSYVKKNVEHLPPQMAVSRSQAEASIYLPSEKWDELLVTTDQGLPTLFLQMHDGRLWLTEPSTGLLVSVGNRRLRRMGIWTARVRGVGYHKVAVRNGAFQPGAPVRLLREPDNAYDKNAVAVCSADDDHPAGYINKGMAAGLSKLIESGAPLRAISLAGQSPGEYGSNIDVLAATPAVVEHLLRKWPISTAPV</sequence>